<feature type="binding site" evidence="5">
    <location>
        <position position="61"/>
    </location>
    <ligand>
        <name>substrate</name>
    </ligand>
</feature>
<feature type="binding site" evidence="6">
    <location>
        <position position="224"/>
    </location>
    <ligand>
        <name>Ca(2+)</name>
        <dbReference type="ChEBI" id="CHEBI:29108"/>
        <label>1</label>
    </ligand>
</feature>
<dbReference type="GO" id="GO:0046872">
    <property type="term" value="F:metal ion binding"/>
    <property type="evidence" value="ECO:0007669"/>
    <property type="project" value="UniProtKB-KW"/>
</dbReference>
<dbReference type="Pfam" id="PF02435">
    <property type="entry name" value="Glyco_hydro_68"/>
    <property type="match status" value="1"/>
</dbReference>
<comment type="catalytic activity">
    <reaction evidence="2">
        <text>[6)-beta-D-fructofuranosyl-(2-&gt;](n) alpha-D-glucopyranoside + sucrose = [6)-beta-D-fructofuranosyl-(2-&gt;](n+1) alpha-D-glucopyranoside + D-glucose</text>
        <dbReference type="Rhea" id="RHEA:13653"/>
        <dbReference type="Rhea" id="RHEA-COMP:13093"/>
        <dbReference type="Rhea" id="RHEA-COMP:13094"/>
        <dbReference type="ChEBI" id="CHEBI:4167"/>
        <dbReference type="ChEBI" id="CHEBI:17992"/>
        <dbReference type="ChEBI" id="CHEBI:134464"/>
        <dbReference type="EC" id="2.4.1.10"/>
    </reaction>
</comment>
<dbReference type="KEGG" id="brb:EH207_01855"/>
<evidence type="ECO:0000256" key="2">
    <source>
        <dbReference type="ARBA" id="ARBA00044462"/>
    </source>
</evidence>
<evidence type="ECO:0000256" key="6">
    <source>
        <dbReference type="PIRSR" id="PIRSR603469-3"/>
    </source>
</evidence>
<evidence type="ECO:0000256" key="7">
    <source>
        <dbReference type="PIRSR" id="PIRSR603469-4"/>
    </source>
</evidence>
<dbReference type="GO" id="GO:0009758">
    <property type="term" value="P:carbohydrate utilization"/>
    <property type="evidence" value="ECO:0007669"/>
    <property type="project" value="InterPro"/>
</dbReference>
<evidence type="ECO:0000313" key="9">
    <source>
        <dbReference type="EMBL" id="QCR07409.1"/>
    </source>
</evidence>
<dbReference type="OrthoDB" id="3359526at2"/>
<dbReference type="EMBL" id="CP034035">
    <property type="protein sequence ID" value="QCR07409.1"/>
    <property type="molecule type" value="Genomic_DNA"/>
</dbReference>
<feature type="binding site" evidence="5">
    <location>
        <begin position="306"/>
        <end position="308"/>
    </location>
    <ligand>
        <name>substrate</name>
    </ligand>
</feature>
<comment type="cofactor">
    <cofactor evidence="6">
        <name>Ca(2+)</name>
        <dbReference type="ChEBI" id="CHEBI:29108"/>
    </cofactor>
</comment>
<feature type="site" description="Transition state stabilizer" evidence="7">
    <location>
        <position position="224"/>
    </location>
</feature>
<dbReference type="GO" id="GO:0050053">
    <property type="term" value="F:levansucrase activity"/>
    <property type="evidence" value="ECO:0007669"/>
    <property type="project" value="UniProtKB-EC"/>
</dbReference>
<feature type="binding site" evidence="5">
    <location>
        <begin position="229"/>
        <end position="230"/>
    </location>
    <ligand>
        <name>substrate</name>
    </ligand>
</feature>
<sequence length="436" mass="48786">MSTINQSNKPSIKSSLKASLPHKPTIWTRADALKVNENDPTTTQPLVRSDFPIMSDEYFIWDTMPLRDMDGNIASVNGWSVIFTLTAKRNKTDPAFQDENGNYDLTRDWEERHRRAKIYYWFSRTGKDWILGGRVMEPSVSPTVREWAGTAILLNERGEVDLYYTAVAYESMTPNATIAKVRGRVETTEDGVELVGFKKVKMLFDADGKMYQTQKQNSFWAFRDPCPFRDPKSGQLYMLFEGNVGGERGSHAVGKEEIGDVPPGYEDVGGSRFQAGCVGIAICRDEDGDDWEMLPPLLTAVGVNDQTERPHFVFQDEKYYLFTISHKYTYGDGLTGPDGVYGFVSDDLFGPYVPLNGSGLVLGNPPSQPYQTYSHFVMPNGLVTSFIDSVPMGDEAFRIGGTEAPTVEIKLKGAQTFVVGEYDYGYIPPMIDVTVE</sequence>
<organism evidence="9 10">
    <name type="scientific">Brenneria rubrifaciens</name>
    <dbReference type="NCBI Taxonomy" id="55213"/>
    <lineage>
        <taxon>Bacteria</taxon>
        <taxon>Pseudomonadati</taxon>
        <taxon>Pseudomonadota</taxon>
        <taxon>Gammaproteobacteria</taxon>
        <taxon>Enterobacterales</taxon>
        <taxon>Pectobacteriaceae</taxon>
        <taxon>Brenneria</taxon>
    </lineage>
</organism>
<dbReference type="GO" id="GO:0016787">
    <property type="term" value="F:hydrolase activity"/>
    <property type="evidence" value="ECO:0007669"/>
    <property type="project" value="UniProtKB-KW"/>
</dbReference>
<evidence type="ECO:0000256" key="3">
    <source>
        <dbReference type="ARBA" id="ARBA00044516"/>
    </source>
</evidence>
<dbReference type="Gene3D" id="2.115.10.20">
    <property type="entry name" value="Glycosyl hydrolase domain, family 43"/>
    <property type="match status" value="1"/>
</dbReference>
<gene>
    <name evidence="9" type="ORF">EH207_01855</name>
</gene>
<dbReference type="EC" id="2.4.1.10" evidence="3"/>
<evidence type="ECO:0000256" key="8">
    <source>
        <dbReference type="RuleBase" id="RU361220"/>
    </source>
</evidence>
<dbReference type="InterPro" id="IPR023296">
    <property type="entry name" value="Glyco_hydro_beta-prop_sf"/>
</dbReference>
<dbReference type="CDD" id="cd08997">
    <property type="entry name" value="GH68"/>
    <property type="match status" value="1"/>
</dbReference>
<reference evidence="9 10" key="1">
    <citation type="submission" date="2018-11" db="EMBL/GenBank/DDBJ databases">
        <title>Genome sequences of Brenneria nigrifluens and Brenneria rubrifaciens.</title>
        <authorList>
            <person name="Poret-Peterson A.T."/>
            <person name="McClean A.E."/>
            <person name="Kluepfel D.A."/>
        </authorList>
    </citation>
    <scope>NUCLEOTIDE SEQUENCE [LARGE SCALE GENOMIC DNA]</scope>
    <source>
        <strain evidence="9 10">6D370</strain>
    </source>
</reference>
<evidence type="ECO:0000256" key="4">
    <source>
        <dbReference type="PIRSR" id="PIRSR603469-1"/>
    </source>
</evidence>
<dbReference type="AlphaFoldDB" id="A0A4P8QPN0"/>
<feature type="binding site" evidence="5">
    <location>
        <position position="148"/>
    </location>
    <ligand>
        <name>substrate</name>
    </ligand>
</feature>
<accession>A0A4P8QPN0</accession>
<dbReference type="SUPFAM" id="SSF75005">
    <property type="entry name" value="Arabinanase/levansucrase/invertase"/>
    <property type="match status" value="1"/>
</dbReference>
<evidence type="ECO:0000313" key="10">
    <source>
        <dbReference type="Proteomes" id="UP000299580"/>
    </source>
</evidence>
<protein>
    <recommendedName>
        <fullName evidence="3">levansucrase</fullName>
        <ecNumber evidence="3">2.4.1.10</ecNumber>
    </recommendedName>
</protein>
<keyword evidence="6" id="KW-0479">Metal-binding</keyword>
<feature type="active site" description="Proton donor/acceptor" evidence="4">
    <location>
        <position position="308"/>
    </location>
</feature>
<evidence type="ECO:0000256" key="1">
    <source>
        <dbReference type="ARBA" id="ARBA00006775"/>
    </source>
</evidence>
<keyword evidence="6" id="KW-0106">Calcium</keyword>
<dbReference type="InterPro" id="IPR003469">
    <property type="entry name" value="Glyco_hydro_68"/>
</dbReference>
<proteinExistence type="inferred from homology"/>
<keyword evidence="9" id="KW-0378">Hydrolase</keyword>
<name>A0A4P8QPN0_9GAMM</name>
<feature type="active site" description="Nucleophile" evidence="4">
    <location>
        <position position="62"/>
    </location>
</feature>
<dbReference type="SMR" id="A0A4P8QPN0"/>
<evidence type="ECO:0000256" key="5">
    <source>
        <dbReference type="PIRSR" id="PIRSR603469-2"/>
    </source>
</evidence>
<feature type="binding site" evidence="6">
    <location>
        <position position="305"/>
    </location>
    <ligand>
        <name>Ca(2+)</name>
        <dbReference type="ChEBI" id="CHEBI:29108"/>
        <label>1</label>
    </ligand>
</feature>
<dbReference type="Proteomes" id="UP000299580">
    <property type="component" value="Chromosome"/>
</dbReference>
<dbReference type="RefSeq" id="WP_137712490.1">
    <property type="nucleotide sequence ID" value="NZ_CP034035.1"/>
</dbReference>
<comment type="similarity">
    <text evidence="1 8">Belongs to the glycosyl hydrolase 68 family.</text>
</comment>
<keyword evidence="10" id="KW-1185">Reference proteome</keyword>